<keyword evidence="2" id="KW-1185">Reference proteome</keyword>
<organism evidence="2 3">
    <name type="scientific">Erinaceus europaeus</name>
    <name type="common">Western European hedgehog</name>
    <dbReference type="NCBI Taxonomy" id="9365"/>
    <lineage>
        <taxon>Eukaryota</taxon>
        <taxon>Metazoa</taxon>
        <taxon>Chordata</taxon>
        <taxon>Craniata</taxon>
        <taxon>Vertebrata</taxon>
        <taxon>Euteleostomi</taxon>
        <taxon>Mammalia</taxon>
        <taxon>Eutheria</taxon>
        <taxon>Laurasiatheria</taxon>
        <taxon>Eulipotyphla</taxon>
        <taxon>Erinaceidae</taxon>
        <taxon>Erinaceinae</taxon>
        <taxon>Erinaceus</taxon>
    </lineage>
</organism>
<feature type="compositionally biased region" description="Pro residues" evidence="1">
    <location>
        <begin position="233"/>
        <end position="243"/>
    </location>
</feature>
<reference evidence="3" key="1">
    <citation type="submission" date="2025-08" db="UniProtKB">
        <authorList>
            <consortium name="RefSeq"/>
        </authorList>
    </citation>
    <scope>IDENTIFICATION</scope>
</reference>
<evidence type="ECO:0000256" key="1">
    <source>
        <dbReference type="SAM" id="MobiDB-lite"/>
    </source>
</evidence>
<dbReference type="InterPro" id="IPR052446">
    <property type="entry name" value="B-cell_PI3K-Signaling_Adptrs"/>
</dbReference>
<evidence type="ECO:0000313" key="3">
    <source>
        <dbReference type="RefSeq" id="XP_060039837.1"/>
    </source>
</evidence>
<sequence>MLPTAWPRPSPVYGRGQASPGAVSVNFPSPSVSQIQGAIRDIEQLDTGHTEGFTLAPALTPGDNSQPGSLQTSTQPEGSWTPWPGAEGAQDPGGPSQGLDGSPQAQLPVPSPCGESPQEPEEDDLYVFIPGEPENHVQTPDSRPPLPPPRPGGWASQGQTPSPASGTVAGAPVKSGPLGCVPGECAGAGGEEAPPERLEDPYTFAEVEDSDYDLILSHSDRPASGRPSITHRPPAPAPRPLHSPPRVDTTPYIAQVFQHKAARRPSNGDKPPCPRRTDRPLAGTRGCLDAGQEHLIQLQQRVKNGALSLDQALEQFRRWQRGKHLEVLQQEKLRQLRDCVIGKREEENLCEKLTILHHTRGQEGSLDPEHSLHGGVLAGSKVILRDLGSPGTVSGKRTRPLGGPSSATGRPVRAPECPLCSPTFVEPSGGAAGPGAEQTLGRGVTLPLRLCRPAPGPPARGPVTVCTPSHPPASCLLPLGLSSSLGSCSWVPTKHRHPPPFSVILV</sequence>
<dbReference type="PANTHER" id="PTHR16267:SF13">
    <property type="entry name" value="B-CELL SCAFFOLD PROTEIN WITH ANKYRIN REPEATS"/>
    <property type="match status" value="1"/>
</dbReference>
<dbReference type="Proteomes" id="UP001652624">
    <property type="component" value="Unplaced"/>
</dbReference>
<accession>A0ABM3WTE4</accession>
<feature type="region of interest" description="Disordered" evidence="1">
    <location>
        <begin position="46"/>
        <end position="200"/>
    </location>
</feature>
<feature type="compositionally biased region" description="Polar residues" evidence="1">
    <location>
        <begin position="156"/>
        <end position="165"/>
    </location>
</feature>
<feature type="compositionally biased region" description="Polar residues" evidence="1">
    <location>
        <begin position="62"/>
        <end position="78"/>
    </location>
</feature>
<feature type="compositionally biased region" description="Pro residues" evidence="1">
    <location>
        <begin position="142"/>
        <end position="151"/>
    </location>
</feature>
<protein>
    <submittedName>
        <fullName evidence="3">B-cell scaffold protein with ankyrin repeats isoform X1</fullName>
    </submittedName>
</protein>
<name>A0ABM3WTE4_ERIEU</name>
<feature type="region of interest" description="Disordered" evidence="1">
    <location>
        <begin position="219"/>
        <end position="248"/>
    </location>
</feature>
<gene>
    <name evidence="3" type="primary">LOC103125146</name>
</gene>
<dbReference type="RefSeq" id="XP_060039837.1">
    <property type="nucleotide sequence ID" value="XM_060183854.1"/>
</dbReference>
<dbReference type="PANTHER" id="PTHR16267">
    <property type="entry name" value="BANK1/PIK3AP1 FAMILY MEMBER"/>
    <property type="match status" value="1"/>
</dbReference>
<evidence type="ECO:0000313" key="2">
    <source>
        <dbReference type="Proteomes" id="UP001652624"/>
    </source>
</evidence>
<feature type="region of interest" description="Disordered" evidence="1">
    <location>
        <begin position="260"/>
        <end position="286"/>
    </location>
</feature>
<feature type="compositionally biased region" description="Pro residues" evidence="1">
    <location>
        <begin position="1"/>
        <end position="10"/>
    </location>
</feature>
<dbReference type="GeneID" id="103125146"/>
<proteinExistence type="predicted"/>
<feature type="region of interest" description="Disordered" evidence="1">
    <location>
        <begin position="1"/>
        <end position="30"/>
    </location>
</feature>
<feature type="region of interest" description="Disordered" evidence="1">
    <location>
        <begin position="389"/>
        <end position="413"/>
    </location>
</feature>